<dbReference type="InterPro" id="IPR003593">
    <property type="entry name" value="AAA+_ATPase"/>
</dbReference>
<dbReference type="SMART" id="SM00382">
    <property type="entry name" value="AAA"/>
    <property type="match status" value="1"/>
</dbReference>
<dbReference type="AlphaFoldDB" id="A0A223NUJ6"/>
<proteinExistence type="predicted"/>
<dbReference type="Pfam" id="PF13481">
    <property type="entry name" value="AAA_25"/>
    <property type="match status" value="1"/>
</dbReference>
<evidence type="ECO:0000256" key="1">
    <source>
        <dbReference type="SAM" id="MobiDB-lite"/>
    </source>
</evidence>
<protein>
    <recommendedName>
        <fullName evidence="2">AAA+ ATPase domain-containing protein</fullName>
    </recommendedName>
</protein>
<evidence type="ECO:0000313" key="3">
    <source>
        <dbReference type="EMBL" id="ASU33569.1"/>
    </source>
</evidence>
<feature type="region of interest" description="Disordered" evidence="1">
    <location>
        <begin position="35"/>
        <end position="54"/>
    </location>
</feature>
<dbReference type="SUPFAM" id="SSF52540">
    <property type="entry name" value="P-loop containing nucleoside triphosphate hydrolases"/>
    <property type="match status" value="1"/>
</dbReference>
<feature type="region of interest" description="Disordered" evidence="1">
    <location>
        <begin position="407"/>
        <end position="441"/>
    </location>
</feature>
<gene>
    <name evidence="3" type="ORF">MuYL_1673</name>
</gene>
<evidence type="ECO:0000259" key="2">
    <source>
        <dbReference type="SMART" id="SM00382"/>
    </source>
</evidence>
<dbReference type="EMBL" id="CP022743">
    <property type="protein sequence ID" value="ASU33569.1"/>
    <property type="molecule type" value="Genomic_DNA"/>
</dbReference>
<dbReference type="Proteomes" id="UP000215002">
    <property type="component" value="Chromosome"/>
</dbReference>
<feature type="compositionally biased region" description="Basic and acidic residues" evidence="1">
    <location>
        <begin position="43"/>
        <end position="54"/>
    </location>
</feature>
<feature type="compositionally biased region" description="Polar residues" evidence="1">
    <location>
        <begin position="432"/>
        <end position="441"/>
    </location>
</feature>
<name>A0A223NUJ6_9SPHI</name>
<evidence type="ECO:0000313" key="4">
    <source>
        <dbReference type="Proteomes" id="UP000215002"/>
    </source>
</evidence>
<accession>A0A223NUJ6</accession>
<dbReference type="Gene3D" id="3.40.50.300">
    <property type="entry name" value="P-loop containing nucleotide triphosphate hydrolases"/>
    <property type="match status" value="1"/>
</dbReference>
<dbReference type="KEGG" id="muc:MuYL_1673"/>
<dbReference type="InterPro" id="IPR027417">
    <property type="entry name" value="P-loop_NTPase"/>
</dbReference>
<feature type="domain" description="AAA+ ATPase" evidence="2">
    <location>
        <begin position="87"/>
        <end position="273"/>
    </location>
</feature>
<sequence length="441" mass="49238">MQPLKFVVNVIPMPTNPLSERPPVIEQLRAEARGLQYRPAKRNRPEASRPSPHDCRRMFTIENGNRWLELARREPEAKMLLGELWHQGELCMLFADTNIGKSVLAVQIGESIARGQGIAPFACQAPPARVLYIDFELSKSQFGLRYSNGDADHQFSENFFRAQYNFIPDPPSNINENDLLIAAIEYKVKQAKATVLIIDNITCLRGGTENSTVALALMKSLKALKTEHNLSILVLAHTPKRRNATQPLSADDLHGSKLLINFADSAFAIGKSTLDTDLCYLKQVKQRNTRQRYGADNVCLCRIQKPGAFLHFAFEGHSPERLHLLTRSNSERRQLVHKIAALAAAGHSQRDIAHQLGIGLATVNRLLYRSPSDAVVPMANEQNESADHPITNDLMNSDLMTNDPMTNDQNRCTGEEGSPDTPMTNDIMINEPKQTTPHVKV</sequence>
<reference evidence="3 4" key="1">
    <citation type="submission" date="2017-08" db="EMBL/GenBank/DDBJ databases">
        <title>Complete genome sequence of Mucilaginibacter sp. strain BJC16-A31.</title>
        <authorList>
            <consortium name="Henan University of Science and Technology"/>
            <person name="You X."/>
        </authorList>
    </citation>
    <scope>NUCLEOTIDE SEQUENCE [LARGE SCALE GENOMIC DNA]</scope>
    <source>
        <strain evidence="3 4">BJC16-A31</strain>
    </source>
</reference>
<keyword evidence="4" id="KW-1185">Reference proteome</keyword>
<organism evidence="3 4">
    <name type="scientific">Mucilaginibacter xinganensis</name>
    <dbReference type="NCBI Taxonomy" id="1234841"/>
    <lineage>
        <taxon>Bacteria</taxon>
        <taxon>Pseudomonadati</taxon>
        <taxon>Bacteroidota</taxon>
        <taxon>Sphingobacteriia</taxon>
        <taxon>Sphingobacteriales</taxon>
        <taxon>Sphingobacteriaceae</taxon>
        <taxon>Mucilaginibacter</taxon>
    </lineage>
</organism>